<proteinExistence type="predicted"/>
<reference evidence="1 2" key="1">
    <citation type="submission" date="2021-01" db="EMBL/GenBank/DDBJ databases">
        <title>Cercospora kikuchii MAFF 305040 whole genome shotgun sequence.</title>
        <authorList>
            <person name="Kashiwa T."/>
            <person name="Suzuki T."/>
        </authorList>
    </citation>
    <scope>NUCLEOTIDE SEQUENCE [LARGE SCALE GENOMIC DNA]</scope>
    <source>
        <strain evidence="1 2">MAFF 305040</strain>
    </source>
</reference>
<sequence length="278" mass="32050">MNPANTGHSQAMTTRNLLIASRGLCLALRGLYACAYGVQNVINALAFWLFVEVLWRLITATQHSSNLRTVTPSTQLTARSRHIYIYIRGFKMKLGSKEYIVPNIFRVNHWAIEVGDGEFYELDKDSINVKRTDGRDWRDQPVQYRKWQGSTTIDPAVVESIAARVYAEGNFARYHFLLNNCRKYVDAFLAALEEHESSNGRQLGWKEEARRSHEWRTWLRDERNGLVETVKDEMKSVQAKDFSSALEHVAMTALVHMHGAVFRFRERRKKLKLLTSGA</sequence>
<dbReference type="EMBL" id="BOLY01000009">
    <property type="protein sequence ID" value="GIZ49963.1"/>
    <property type="molecule type" value="Genomic_DNA"/>
</dbReference>
<dbReference type="Proteomes" id="UP000825890">
    <property type="component" value="Unassembled WGS sequence"/>
</dbReference>
<name>A0A9P3L2I6_9PEZI</name>
<accession>A0A9P3L2I6</accession>
<protein>
    <submittedName>
        <fullName evidence="1">Uncharacterized protein</fullName>
    </submittedName>
</protein>
<keyword evidence="2" id="KW-1185">Reference proteome</keyword>
<dbReference type="AlphaFoldDB" id="A0A9P3L2I6"/>
<organism evidence="1 2">
    <name type="scientific">Cercospora kikuchii</name>
    <dbReference type="NCBI Taxonomy" id="84275"/>
    <lineage>
        <taxon>Eukaryota</taxon>
        <taxon>Fungi</taxon>
        <taxon>Dikarya</taxon>
        <taxon>Ascomycota</taxon>
        <taxon>Pezizomycotina</taxon>
        <taxon>Dothideomycetes</taxon>
        <taxon>Dothideomycetidae</taxon>
        <taxon>Mycosphaerellales</taxon>
        <taxon>Mycosphaerellaceae</taxon>
        <taxon>Cercospora</taxon>
    </lineage>
</organism>
<dbReference type="GeneID" id="68298554"/>
<evidence type="ECO:0000313" key="2">
    <source>
        <dbReference type="Proteomes" id="UP000825890"/>
    </source>
</evidence>
<gene>
    <name evidence="1" type="ORF">CKM354_001297900</name>
</gene>
<evidence type="ECO:0000313" key="1">
    <source>
        <dbReference type="EMBL" id="GIZ49963.1"/>
    </source>
</evidence>
<comment type="caution">
    <text evidence="1">The sequence shown here is derived from an EMBL/GenBank/DDBJ whole genome shotgun (WGS) entry which is preliminary data.</text>
</comment>
<dbReference type="RefSeq" id="XP_044664450.1">
    <property type="nucleotide sequence ID" value="XM_044808515.1"/>
</dbReference>